<dbReference type="GeneID" id="20208790"/>
<dbReference type="EMBL" id="AMQM01008490">
    <property type="status" value="NOT_ANNOTATED_CDS"/>
    <property type="molecule type" value="Genomic_DNA"/>
</dbReference>
<proteinExistence type="predicted"/>
<organism evidence="2 3">
    <name type="scientific">Helobdella robusta</name>
    <name type="common">Californian leech</name>
    <dbReference type="NCBI Taxonomy" id="6412"/>
    <lineage>
        <taxon>Eukaryota</taxon>
        <taxon>Metazoa</taxon>
        <taxon>Spiralia</taxon>
        <taxon>Lophotrochozoa</taxon>
        <taxon>Annelida</taxon>
        <taxon>Clitellata</taxon>
        <taxon>Hirudinea</taxon>
        <taxon>Rhynchobdellida</taxon>
        <taxon>Glossiphoniidae</taxon>
        <taxon>Helobdella</taxon>
    </lineage>
</organism>
<accession>T1FIZ1</accession>
<dbReference type="Proteomes" id="UP000015101">
    <property type="component" value="Unassembled WGS sequence"/>
</dbReference>
<dbReference type="CTD" id="20208790"/>
<gene>
    <name evidence="2" type="primary">20208790</name>
    <name evidence="1" type="ORF">HELRODRAFT_182951</name>
</gene>
<dbReference type="HOGENOM" id="CLU_761373_0_0_1"/>
<reference evidence="3" key="1">
    <citation type="submission" date="2012-12" db="EMBL/GenBank/DDBJ databases">
        <authorList>
            <person name="Hellsten U."/>
            <person name="Grimwood J."/>
            <person name="Chapman J.A."/>
            <person name="Shapiro H."/>
            <person name="Aerts A."/>
            <person name="Otillar R.P."/>
            <person name="Terry A.Y."/>
            <person name="Boore J.L."/>
            <person name="Simakov O."/>
            <person name="Marletaz F."/>
            <person name="Cho S.-J."/>
            <person name="Edsinger-Gonzales E."/>
            <person name="Havlak P."/>
            <person name="Kuo D.-H."/>
            <person name="Larsson T."/>
            <person name="Lv J."/>
            <person name="Arendt D."/>
            <person name="Savage R."/>
            <person name="Osoegawa K."/>
            <person name="de Jong P."/>
            <person name="Lindberg D.R."/>
            <person name="Seaver E.C."/>
            <person name="Weisblat D.A."/>
            <person name="Putnam N.H."/>
            <person name="Grigoriev I.V."/>
            <person name="Rokhsar D.S."/>
        </authorList>
    </citation>
    <scope>NUCLEOTIDE SEQUENCE</scope>
</reference>
<dbReference type="EnsemblMetazoa" id="HelroT182951">
    <property type="protein sequence ID" value="HelroP182951"/>
    <property type="gene ID" value="HelroG182951"/>
</dbReference>
<keyword evidence="3" id="KW-1185">Reference proteome</keyword>
<evidence type="ECO:0000313" key="2">
    <source>
        <dbReference type="EnsemblMetazoa" id="HelroP182951"/>
    </source>
</evidence>
<dbReference type="AlphaFoldDB" id="T1FIZ1"/>
<protein>
    <submittedName>
        <fullName evidence="1 2">Uncharacterized protein</fullName>
    </submittedName>
</protein>
<dbReference type="EMBL" id="AMQM01008491">
    <property type="status" value="NOT_ANNOTATED_CDS"/>
    <property type="molecule type" value="Genomic_DNA"/>
</dbReference>
<dbReference type="EMBL" id="KB097788">
    <property type="protein sequence ID" value="ESN89941.1"/>
    <property type="molecule type" value="Genomic_DNA"/>
</dbReference>
<dbReference type="KEGG" id="hro:HELRODRAFT_182951"/>
<reference evidence="1 3" key="2">
    <citation type="journal article" date="2013" name="Nature">
        <title>Insights into bilaterian evolution from three spiralian genomes.</title>
        <authorList>
            <person name="Simakov O."/>
            <person name="Marletaz F."/>
            <person name="Cho S.J."/>
            <person name="Edsinger-Gonzales E."/>
            <person name="Havlak P."/>
            <person name="Hellsten U."/>
            <person name="Kuo D.H."/>
            <person name="Larsson T."/>
            <person name="Lv J."/>
            <person name="Arendt D."/>
            <person name="Savage R."/>
            <person name="Osoegawa K."/>
            <person name="de Jong P."/>
            <person name="Grimwood J."/>
            <person name="Chapman J.A."/>
            <person name="Shapiro H."/>
            <person name="Aerts A."/>
            <person name="Otillar R.P."/>
            <person name="Terry A.Y."/>
            <person name="Boore J.L."/>
            <person name="Grigoriev I.V."/>
            <person name="Lindberg D.R."/>
            <person name="Seaver E.C."/>
            <person name="Weisblat D.A."/>
            <person name="Putnam N.H."/>
            <person name="Rokhsar D.S."/>
        </authorList>
    </citation>
    <scope>NUCLEOTIDE SEQUENCE</scope>
</reference>
<sequence>MAENRQGSLPTDPTFDHIMNEHSNDHFKLFQKYGKEIITTYRIIDEIIKILERENIYVWPRFMGHGEDNKQCNKLFEIMLVMGESLKLEPIQVFNGTTLVMKDESELMETDEYTCMFEDNYRYLSQFLVKSNNQEESTTDNQTVKNDEGRYLSASALAKNFMEKIEVLQNFADNDSSLKEYFSSELKDLLQKLATNLKNYHNSNILNDATPNQQRYSTKEDDNMVDSINIFKIWHGSSHFITEIENFATKYVIPHDRLKEARQNTQSIIGDIVKQLKKNKIFVTSEFFGQDLDLNFTFRVNYDIKLDIMLVWDVGEIIEIDSAQNFFSFPCKPLNAVARNLITTFETYTNCSYCKVNRNHCCFN</sequence>
<dbReference type="InParanoid" id="T1FIZ1"/>
<name>T1FIZ1_HELRO</name>
<dbReference type="RefSeq" id="XP_009031917.1">
    <property type="nucleotide sequence ID" value="XM_009033669.1"/>
</dbReference>
<reference evidence="2" key="3">
    <citation type="submission" date="2015-06" db="UniProtKB">
        <authorList>
            <consortium name="EnsemblMetazoa"/>
        </authorList>
    </citation>
    <scope>IDENTIFICATION</scope>
</reference>
<evidence type="ECO:0000313" key="1">
    <source>
        <dbReference type="EMBL" id="ESN89941.1"/>
    </source>
</evidence>
<dbReference type="EMBL" id="AMQM01008489">
    <property type="status" value="NOT_ANNOTATED_CDS"/>
    <property type="molecule type" value="Genomic_DNA"/>
</dbReference>
<evidence type="ECO:0000313" key="3">
    <source>
        <dbReference type="Proteomes" id="UP000015101"/>
    </source>
</evidence>